<protein>
    <submittedName>
        <fullName evidence="1">SRPBCC family protein</fullName>
    </submittedName>
</protein>
<organism evidence="1 2">
    <name type="scientific">Nocardia terrae</name>
    <dbReference type="NCBI Taxonomy" id="2675851"/>
    <lineage>
        <taxon>Bacteria</taxon>
        <taxon>Bacillati</taxon>
        <taxon>Actinomycetota</taxon>
        <taxon>Actinomycetes</taxon>
        <taxon>Mycobacteriales</taxon>
        <taxon>Nocardiaceae</taxon>
        <taxon>Nocardia</taxon>
    </lineage>
</organism>
<dbReference type="AlphaFoldDB" id="A0A7K1V9P1"/>
<evidence type="ECO:0000313" key="1">
    <source>
        <dbReference type="EMBL" id="MVU83365.1"/>
    </source>
</evidence>
<reference evidence="1 2" key="1">
    <citation type="submission" date="2019-12" db="EMBL/GenBank/DDBJ databases">
        <title>Nocardia sp. nov. ET3-3 isolated from soil.</title>
        <authorList>
            <person name="Kanchanasin P."/>
            <person name="Tanasupawat S."/>
            <person name="Yuki M."/>
            <person name="Kudo T."/>
        </authorList>
    </citation>
    <scope>NUCLEOTIDE SEQUENCE [LARGE SCALE GENOMIC DNA]</scope>
    <source>
        <strain evidence="1 2">ET3-3</strain>
    </source>
</reference>
<accession>A0A7K1V9P1</accession>
<dbReference type="Proteomes" id="UP000466794">
    <property type="component" value="Unassembled WGS sequence"/>
</dbReference>
<evidence type="ECO:0000313" key="2">
    <source>
        <dbReference type="Proteomes" id="UP000466794"/>
    </source>
</evidence>
<dbReference type="RefSeq" id="WP_157392962.1">
    <property type="nucleotide sequence ID" value="NZ_WRPP01000013.1"/>
</dbReference>
<name>A0A7K1V9P1_9NOCA</name>
<keyword evidence="2" id="KW-1185">Reference proteome</keyword>
<comment type="caution">
    <text evidence="1">The sequence shown here is derived from an EMBL/GenBank/DDBJ whole genome shotgun (WGS) entry which is preliminary data.</text>
</comment>
<gene>
    <name evidence="1" type="ORF">GPX89_39780</name>
</gene>
<sequence length="173" mass="19722">MVRNVHSRVIAADAGSVGLLLDTLATDDDQLWPVDRWPAMRFDRPLDVGADGGHGRIRYTCVKYVPGQEVRFRFHSPRGFDGTHGFIVEAVDATHTRLAHELIMTTHGWDRLAWPLVWRWLHDALLEDSLDLAETALVPGTPPRSHHSAYVRYLRGRVHSHEVRKEQAHAETR</sequence>
<proteinExistence type="predicted"/>
<dbReference type="EMBL" id="WRPP01000013">
    <property type="protein sequence ID" value="MVU83365.1"/>
    <property type="molecule type" value="Genomic_DNA"/>
</dbReference>